<evidence type="ECO:0000313" key="10">
    <source>
        <dbReference type="EMBL" id="CAF2023185.1"/>
    </source>
</evidence>
<comment type="caution">
    <text evidence="14">The sequence shown here is derived from an EMBL/GenBank/DDBJ whole genome shotgun (WGS) entry which is preliminary data.</text>
</comment>
<sequence length="299" mass="34673">MLIQISLLFGIVVFAVILYQIADHYARRYLGFNSTDHIPICKTGSSSAPALLCVLGWGGCQRRQLRRLLDFYSSHNIPTVSWINPMFNCLLGIDTKHVERVLDFLLHENRTSKKVIIIHIHSNNGTLVWSRMLNIMMTNEHYHQLLPNIKGIIFDSAPFVRLHKSSDWIIESAVGTTKACVSIILNRAQYFHVFWSPLIAYYLCIRFFYKRYFSSDPSSSGKILRELLNTMPTDIKQYYLYSNGDRLIPSYSIEQCMARQVERGVQVSSHRFIDSGHVNHFRLHPEEYGRLVLDFIVKI</sequence>
<dbReference type="EMBL" id="CAJNRE010003499">
    <property type="protein sequence ID" value="CAF2023185.1"/>
    <property type="molecule type" value="Genomic_DNA"/>
</dbReference>
<dbReference type="EMBL" id="CAJOBJ010075208">
    <property type="protein sequence ID" value="CAF4477303.1"/>
    <property type="molecule type" value="Genomic_DNA"/>
</dbReference>
<name>A0A819HW27_9BILA</name>
<comment type="subcellular location">
    <subcellularLocation>
        <location evidence="6">Nucleus outer membrane</location>
        <topology evidence="6">Single-pass membrane protein</topology>
    </subcellularLocation>
</comment>
<keyword evidence="18" id="KW-1185">Reference proteome</keyword>
<dbReference type="Proteomes" id="UP000663856">
    <property type="component" value="Unassembled WGS sequence"/>
</dbReference>
<dbReference type="EMBL" id="CAJOBI010000326">
    <property type="protein sequence ID" value="CAF3815045.1"/>
    <property type="molecule type" value="Genomic_DNA"/>
</dbReference>
<dbReference type="InterPro" id="IPR008547">
    <property type="entry name" value="DUF829_TMEM53"/>
</dbReference>
<dbReference type="AlphaFoldDB" id="A0A819HW27"/>
<evidence type="ECO:0000256" key="6">
    <source>
        <dbReference type="ARBA" id="ARBA00034303"/>
    </source>
</evidence>
<evidence type="ECO:0000256" key="5">
    <source>
        <dbReference type="ARBA" id="ARBA00023242"/>
    </source>
</evidence>
<evidence type="ECO:0000313" key="8">
    <source>
        <dbReference type="EMBL" id="CAF1457185.1"/>
    </source>
</evidence>
<dbReference type="Proteomes" id="UP000663866">
    <property type="component" value="Unassembled WGS sequence"/>
</dbReference>
<dbReference type="Proteomes" id="UP000681720">
    <property type="component" value="Unassembled WGS sequence"/>
</dbReference>
<dbReference type="PANTHER" id="PTHR12265:SF30">
    <property type="entry name" value="TRANSMEMBRANE PROTEIN 53"/>
    <property type="match status" value="1"/>
</dbReference>
<reference evidence="14" key="1">
    <citation type="submission" date="2021-02" db="EMBL/GenBank/DDBJ databases">
        <authorList>
            <person name="Nowell W R."/>
        </authorList>
    </citation>
    <scope>NUCLEOTIDE SEQUENCE</scope>
</reference>
<dbReference type="Proteomes" id="UP000663842">
    <property type="component" value="Unassembled WGS sequence"/>
</dbReference>
<evidence type="ECO:0000313" key="9">
    <source>
        <dbReference type="EMBL" id="CAF1984203.1"/>
    </source>
</evidence>
<accession>A0A819HW27</accession>
<evidence type="ECO:0000256" key="3">
    <source>
        <dbReference type="ARBA" id="ARBA00022989"/>
    </source>
</evidence>
<evidence type="ECO:0008006" key="19">
    <source>
        <dbReference type="Google" id="ProtNLM"/>
    </source>
</evidence>
<evidence type="ECO:0000256" key="4">
    <source>
        <dbReference type="ARBA" id="ARBA00023136"/>
    </source>
</evidence>
<keyword evidence="2" id="KW-0812">Transmembrane</keyword>
<evidence type="ECO:0000313" key="16">
    <source>
        <dbReference type="EMBL" id="CAF4477303.1"/>
    </source>
</evidence>
<evidence type="ECO:0000313" key="15">
    <source>
        <dbReference type="EMBL" id="CAF4021891.1"/>
    </source>
</evidence>
<evidence type="ECO:0000313" key="11">
    <source>
        <dbReference type="EMBL" id="CAF2047251.1"/>
    </source>
</evidence>
<dbReference type="Proteomes" id="UP000663834">
    <property type="component" value="Unassembled WGS sequence"/>
</dbReference>
<dbReference type="Proteomes" id="UP000681967">
    <property type="component" value="Unassembled WGS sequence"/>
</dbReference>
<protein>
    <recommendedName>
        <fullName evidence="19">Transmembrane protein 53</fullName>
    </recommendedName>
</protein>
<gene>
    <name evidence="12" type="ORF">BYL167_LOCUS1556</name>
    <name evidence="7" type="ORF">CJN711_LOCUS21880</name>
    <name evidence="16" type="ORF">GIL414_LOCUS33639</name>
    <name evidence="8" type="ORF">KQP761_LOCUS12306</name>
    <name evidence="10" type="ORF">MBJ925_LOCUS9368</name>
    <name evidence="15" type="ORF">OVN521_LOCUS16251</name>
    <name evidence="13" type="ORF">SMN809_LOCUS1953</name>
    <name evidence="14" type="ORF">UXM345_LOCUS10949</name>
    <name evidence="9" type="ORF">WKI299_LOCUS3939</name>
    <name evidence="11" type="ORF">XDN619_LOCUS7862</name>
</gene>
<dbReference type="EMBL" id="CAJNRG010002404">
    <property type="protein sequence ID" value="CAF2047251.1"/>
    <property type="molecule type" value="Genomic_DNA"/>
</dbReference>
<dbReference type="EMBL" id="CAJNOV010010248">
    <property type="protein sequence ID" value="CAF1399204.1"/>
    <property type="molecule type" value="Genomic_DNA"/>
</dbReference>
<dbReference type="SUPFAM" id="SSF53474">
    <property type="entry name" value="alpha/beta-Hydrolases"/>
    <property type="match status" value="1"/>
</dbReference>
<evidence type="ECO:0000256" key="2">
    <source>
        <dbReference type="ARBA" id="ARBA00022692"/>
    </source>
</evidence>
<organism evidence="14 17">
    <name type="scientific">Rotaria magnacalcarata</name>
    <dbReference type="NCBI Taxonomy" id="392030"/>
    <lineage>
        <taxon>Eukaryota</taxon>
        <taxon>Metazoa</taxon>
        <taxon>Spiralia</taxon>
        <taxon>Gnathifera</taxon>
        <taxon>Rotifera</taxon>
        <taxon>Eurotatoria</taxon>
        <taxon>Bdelloidea</taxon>
        <taxon>Philodinida</taxon>
        <taxon>Philodinidae</taxon>
        <taxon>Rotaria</taxon>
    </lineage>
</organism>
<evidence type="ECO:0000313" key="17">
    <source>
        <dbReference type="Proteomes" id="UP000663842"/>
    </source>
</evidence>
<dbReference type="Proteomes" id="UP000663824">
    <property type="component" value="Unassembled WGS sequence"/>
</dbReference>
<dbReference type="Proteomes" id="UP000676336">
    <property type="component" value="Unassembled WGS sequence"/>
</dbReference>
<dbReference type="EMBL" id="CAJNOW010005695">
    <property type="protein sequence ID" value="CAF1457185.1"/>
    <property type="molecule type" value="Genomic_DNA"/>
</dbReference>
<dbReference type="Proteomes" id="UP000663887">
    <property type="component" value="Unassembled WGS sequence"/>
</dbReference>
<dbReference type="EMBL" id="CAJOBG010002679">
    <property type="protein sequence ID" value="CAF4021891.1"/>
    <property type="molecule type" value="Genomic_DNA"/>
</dbReference>
<dbReference type="GO" id="GO:0005640">
    <property type="term" value="C:nuclear outer membrane"/>
    <property type="evidence" value="ECO:0007669"/>
    <property type="project" value="UniProtKB-SubCell"/>
</dbReference>
<dbReference type="Proteomes" id="UP000663855">
    <property type="component" value="Unassembled WGS sequence"/>
</dbReference>
<dbReference type="EMBL" id="CAJOBH010000242">
    <property type="protein sequence ID" value="CAF3773908.1"/>
    <property type="molecule type" value="Genomic_DNA"/>
</dbReference>
<evidence type="ECO:0000313" key="13">
    <source>
        <dbReference type="EMBL" id="CAF3815045.1"/>
    </source>
</evidence>
<keyword evidence="4" id="KW-0472">Membrane</keyword>
<evidence type="ECO:0000313" key="18">
    <source>
        <dbReference type="Proteomes" id="UP000663866"/>
    </source>
</evidence>
<dbReference type="EMBL" id="CAJNRF010000854">
    <property type="protein sequence ID" value="CAF1984203.1"/>
    <property type="molecule type" value="Genomic_DNA"/>
</dbReference>
<evidence type="ECO:0000313" key="7">
    <source>
        <dbReference type="EMBL" id="CAF1399204.1"/>
    </source>
</evidence>
<dbReference type="PANTHER" id="PTHR12265">
    <property type="entry name" value="TRANSMEMBRANE PROTEIN 53"/>
    <property type="match status" value="1"/>
</dbReference>
<dbReference type="EMBL" id="CAJOBF010001067">
    <property type="protein sequence ID" value="CAF3908681.1"/>
    <property type="molecule type" value="Genomic_DNA"/>
</dbReference>
<dbReference type="OrthoDB" id="77878at2759"/>
<comment type="similarity">
    <text evidence="1">Belongs to the TMEM53 family.</text>
</comment>
<dbReference type="Pfam" id="PF05705">
    <property type="entry name" value="DUF829"/>
    <property type="match status" value="1"/>
</dbReference>
<evidence type="ECO:0000313" key="14">
    <source>
        <dbReference type="EMBL" id="CAF3908681.1"/>
    </source>
</evidence>
<keyword evidence="3" id="KW-1133">Transmembrane helix</keyword>
<keyword evidence="5" id="KW-0539">Nucleus</keyword>
<proteinExistence type="inferred from homology"/>
<dbReference type="InterPro" id="IPR029058">
    <property type="entry name" value="AB_hydrolase_fold"/>
</dbReference>
<evidence type="ECO:0000313" key="12">
    <source>
        <dbReference type="EMBL" id="CAF3773908.1"/>
    </source>
</evidence>
<evidence type="ECO:0000256" key="1">
    <source>
        <dbReference type="ARBA" id="ARBA00007387"/>
    </source>
</evidence>